<organism evidence="1 2">
    <name type="scientific">Necator americanus</name>
    <name type="common">Human hookworm</name>
    <dbReference type="NCBI Taxonomy" id="51031"/>
    <lineage>
        <taxon>Eukaryota</taxon>
        <taxon>Metazoa</taxon>
        <taxon>Ecdysozoa</taxon>
        <taxon>Nematoda</taxon>
        <taxon>Chromadorea</taxon>
        <taxon>Rhabditida</taxon>
        <taxon>Rhabditina</taxon>
        <taxon>Rhabditomorpha</taxon>
        <taxon>Strongyloidea</taxon>
        <taxon>Ancylostomatidae</taxon>
        <taxon>Bunostominae</taxon>
        <taxon>Necator</taxon>
    </lineage>
</organism>
<evidence type="ECO:0000313" key="2">
    <source>
        <dbReference type="Proteomes" id="UP001303046"/>
    </source>
</evidence>
<accession>A0ABR1CU47</accession>
<keyword evidence="2" id="KW-1185">Reference proteome</keyword>
<dbReference type="EMBL" id="JAVFWL010000003">
    <property type="protein sequence ID" value="KAK6741580.1"/>
    <property type="molecule type" value="Genomic_DNA"/>
</dbReference>
<dbReference type="Proteomes" id="UP001303046">
    <property type="component" value="Unassembled WGS sequence"/>
</dbReference>
<evidence type="ECO:0000313" key="1">
    <source>
        <dbReference type="EMBL" id="KAK6741580.1"/>
    </source>
</evidence>
<proteinExistence type="predicted"/>
<protein>
    <submittedName>
        <fullName evidence="1">Uncharacterized protein</fullName>
    </submittedName>
</protein>
<comment type="caution">
    <text evidence="1">The sequence shown here is derived from an EMBL/GenBank/DDBJ whole genome shotgun (WGS) entry which is preliminary data.</text>
</comment>
<name>A0ABR1CU47_NECAM</name>
<reference evidence="1 2" key="1">
    <citation type="submission" date="2023-08" db="EMBL/GenBank/DDBJ databases">
        <title>A Necator americanus chromosomal reference genome.</title>
        <authorList>
            <person name="Ilik V."/>
            <person name="Petrzelkova K.J."/>
            <person name="Pardy F."/>
            <person name="Fuh T."/>
            <person name="Niatou-Singa F.S."/>
            <person name="Gouil Q."/>
            <person name="Baker L."/>
            <person name="Ritchie M.E."/>
            <person name="Jex A.R."/>
            <person name="Gazzola D."/>
            <person name="Li H."/>
            <person name="Toshio Fujiwara R."/>
            <person name="Zhan B."/>
            <person name="Aroian R.V."/>
            <person name="Pafco B."/>
            <person name="Schwarz E.M."/>
        </authorList>
    </citation>
    <scope>NUCLEOTIDE SEQUENCE [LARGE SCALE GENOMIC DNA]</scope>
    <source>
        <strain evidence="1 2">Aroian</strain>
        <tissue evidence="1">Whole animal</tissue>
    </source>
</reference>
<gene>
    <name evidence="1" type="primary">Necator_chrIII.g10210</name>
    <name evidence="1" type="ORF">RB195_009445</name>
</gene>
<sequence>MNKLSFLSTDQIDDGDIRTRNLFNYERAVPLGSAELVCKTIGGVRYGRWQLVDEITPSDWMSSICNEKWAVSCSVVYGGVISKGDRKRRSERDRLVEERRVFEDLFNESERKNRALEVQLMRVADDLHALRRIMPLATREVRFSRVSDWTIMKEETVSSYLIREEGERTMIEIQRDRTVKVTVIIKDKEIMESCVLVNTRLGDYKCWAKGKEDKSP</sequence>